<organism evidence="1 2">
    <name type="scientific">Nonomuraea endophytica</name>
    <dbReference type="NCBI Taxonomy" id="714136"/>
    <lineage>
        <taxon>Bacteria</taxon>
        <taxon>Bacillati</taxon>
        <taxon>Actinomycetota</taxon>
        <taxon>Actinomycetes</taxon>
        <taxon>Streptosporangiales</taxon>
        <taxon>Streptosporangiaceae</taxon>
        <taxon>Nonomuraea</taxon>
    </lineage>
</organism>
<proteinExistence type="predicted"/>
<name>A0A7W8A805_9ACTN</name>
<dbReference type="AlphaFoldDB" id="A0A7W8A805"/>
<evidence type="ECO:0000313" key="1">
    <source>
        <dbReference type="EMBL" id="MBB5081316.1"/>
    </source>
</evidence>
<reference evidence="1 2" key="1">
    <citation type="submission" date="2020-08" db="EMBL/GenBank/DDBJ databases">
        <title>Genomic Encyclopedia of Type Strains, Phase IV (KMG-IV): sequencing the most valuable type-strain genomes for metagenomic binning, comparative biology and taxonomic classification.</title>
        <authorList>
            <person name="Goeker M."/>
        </authorList>
    </citation>
    <scope>NUCLEOTIDE SEQUENCE [LARGE SCALE GENOMIC DNA]</scope>
    <source>
        <strain evidence="1 2">DSM 45385</strain>
    </source>
</reference>
<keyword evidence="2" id="KW-1185">Reference proteome</keyword>
<dbReference type="Proteomes" id="UP000568380">
    <property type="component" value="Unassembled WGS sequence"/>
</dbReference>
<protein>
    <submittedName>
        <fullName evidence="1">Uncharacterized protein</fullName>
    </submittedName>
</protein>
<evidence type="ECO:0000313" key="2">
    <source>
        <dbReference type="Proteomes" id="UP000568380"/>
    </source>
</evidence>
<gene>
    <name evidence="1" type="ORF">HNR40_006811</name>
</gene>
<sequence length="108" mass="12219">MPRLTPSTLSLRTRRSTWTVVHAQQLDVVIRRTPDNRNPRFYAYRHIAGLTWMQIPGHFYRLDQARVALASESASITVWELLTPLLDLAAKTQPLSTEPLPIAAGGDR</sequence>
<dbReference type="EMBL" id="JACHIN010000010">
    <property type="protein sequence ID" value="MBB5081316.1"/>
    <property type="molecule type" value="Genomic_DNA"/>
</dbReference>
<dbReference type="RefSeq" id="WP_184968569.1">
    <property type="nucleotide sequence ID" value="NZ_JACHIN010000010.1"/>
</dbReference>
<comment type="caution">
    <text evidence="1">The sequence shown here is derived from an EMBL/GenBank/DDBJ whole genome shotgun (WGS) entry which is preliminary data.</text>
</comment>
<accession>A0A7W8A805</accession>